<dbReference type="Proteomes" id="UP001595859">
    <property type="component" value="Unassembled WGS sequence"/>
</dbReference>
<reference evidence="5" key="1">
    <citation type="journal article" date="2019" name="Int. J. Syst. Evol. Microbiol.">
        <title>The Global Catalogue of Microorganisms (GCM) 10K type strain sequencing project: providing services to taxonomists for standard genome sequencing and annotation.</title>
        <authorList>
            <consortium name="The Broad Institute Genomics Platform"/>
            <consortium name="The Broad Institute Genome Sequencing Center for Infectious Disease"/>
            <person name="Wu L."/>
            <person name="Ma J."/>
        </authorList>
    </citation>
    <scope>NUCLEOTIDE SEQUENCE [LARGE SCALE GENOMIC DNA]</scope>
    <source>
        <strain evidence="5">ZS-22-S1</strain>
    </source>
</reference>
<dbReference type="PANTHER" id="PTHR43669">
    <property type="entry name" value="5-KETO-D-GLUCONATE 5-REDUCTASE"/>
    <property type="match status" value="1"/>
</dbReference>
<dbReference type="PRINTS" id="PR00081">
    <property type="entry name" value="GDHRDH"/>
</dbReference>
<dbReference type="PANTHER" id="PTHR43669:SF3">
    <property type="entry name" value="ALCOHOL DEHYDROGENASE, PUTATIVE (AFU_ORTHOLOGUE AFUA_3G03445)-RELATED"/>
    <property type="match status" value="1"/>
</dbReference>
<evidence type="ECO:0000256" key="2">
    <source>
        <dbReference type="ARBA" id="ARBA00023002"/>
    </source>
</evidence>
<keyword evidence="2" id="KW-0560">Oxidoreductase</keyword>
<evidence type="ECO:0000313" key="5">
    <source>
        <dbReference type="Proteomes" id="UP001595859"/>
    </source>
</evidence>
<dbReference type="InterPro" id="IPR002347">
    <property type="entry name" value="SDR_fam"/>
</dbReference>
<evidence type="ECO:0000256" key="3">
    <source>
        <dbReference type="RuleBase" id="RU000363"/>
    </source>
</evidence>
<dbReference type="InterPro" id="IPR020904">
    <property type="entry name" value="Sc_DH/Rdtase_CS"/>
</dbReference>
<accession>A0ABV9RVC4</accession>
<dbReference type="Pfam" id="PF00106">
    <property type="entry name" value="adh_short"/>
    <property type="match status" value="1"/>
</dbReference>
<dbReference type="RefSeq" id="WP_378054494.1">
    <property type="nucleotide sequence ID" value="NZ_JBHSIS010000002.1"/>
</dbReference>
<evidence type="ECO:0000313" key="4">
    <source>
        <dbReference type="EMBL" id="MFC4852619.1"/>
    </source>
</evidence>
<gene>
    <name evidence="4" type="ORF">ACFPCV_03820</name>
</gene>
<keyword evidence="5" id="KW-1185">Reference proteome</keyword>
<name>A0ABV9RVC4_9PSEU</name>
<dbReference type="CDD" id="cd05233">
    <property type="entry name" value="SDR_c"/>
    <property type="match status" value="1"/>
</dbReference>
<organism evidence="4 5">
    <name type="scientific">Actinophytocola glycyrrhizae</name>
    <dbReference type="NCBI Taxonomy" id="2044873"/>
    <lineage>
        <taxon>Bacteria</taxon>
        <taxon>Bacillati</taxon>
        <taxon>Actinomycetota</taxon>
        <taxon>Actinomycetes</taxon>
        <taxon>Pseudonocardiales</taxon>
        <taxon>Pseudonocardiaceae</taxon>
    </lineage>
</organism>
<comment type="caution">
    <text evidence="4">The sequence shown here is derived from an EMBL/GenBank/DDBJ whole genome shotgun (WGS) entry which is preliminary data.</text>
</comment>
<dbReference type="SUPFAM" id="SSF51735">
    <property type="entry name" value="NAD(P)-binding Rossmann-fold domains"/>
    <property type="match status" value="1"/>
</dbReference>
<sequence length="285" mass="29375">MWRGGKASFAGRRVLVTGAARGIGAALVRRLHDRGARVALAGLEPDGLAAVARECGGAPWRECDVGDGAAVTAAVDELAEALGGLDVVVANAGIARQWSVLHGDPSVLATTLRVNTLGVCHTIQAAAKHVAHPGGYVLAVSSLAAAVHLPLLGAYSASKAAVEALGDTARLELTPSGARAGVAYFAELATDMTTRGFDTKAAAAFFGARGTLSPVTPLTVAIDALERGIRGRAARICAPRWAWPVLLARMPVQRAIALRVRGPRMREALAIAETEDVAFTTEQPG</sequence>
<dbReference type="EMBL" id="JBHSIS010000002">
    <property type="protein sequence ID" value="MFC4852619.1"/>
    <property type="molecule type" value="Genomic_DNA"/>
</dbReference>
<dbReference type="Gene3D" id="3.40.50.720">
    <property type="entry name" value="NAD(P)-binding Rossmann-like Domain"/>
    <property type="match status" value="1"/>
</dbReference>
<protein>
    <submittedName>
        <fullName evidence="4">SDR family NAD(P)-dependent oxidoreductase</fullName>
    </submittedName>
</protein>
<dbReference type="PROSITE" id="PS00061">
    <property type="entry name" value="ADH_SHORT"/>
    <property type="match status" value="1"/>
</dbReference>
<proteinExistence type="inferred from homology"/>
<dbReference type="PRINTS" id="PR00080">
    <property type="entry name" value="SDRFAMILY"/>
</dbReference>
<evidence type="ECO:0000256" key="1">
    <source>
        <dbReference type="ARBA" id="ARBA00006484"/>
    </source>
</evidence>
<dbReference type="InterPro" id="IPR036291">
    <property type="entry name" value="NAD(P)-bd_dom_sf"/>
</dbReference>
<comment type="similarity">
    <text evidence="1 3">Belongs to the short-chain dehydrogenases/reductases (SDR) family.</text>
</comment>